<feature type="region of interest" description="Disordered" evidence="1">
    <location>
        <begin position="61"/>
        <end position="121"/>
    </location>
</feature>
<protein>
    <submittedName>
        <fullName evidence="2">Uncharacterized protein</fullName>
    </submittedName>
</protein>
<evidence type="ECO:0000256" key="1">
    <source>
        <dbReference type="SAM" id="MobiDB-lite"/>
    </source>
</evidence>
<feature type="compositionally biased region" description="Basic residues" evidence="1">
    <location>
        <begin position="66"/>
        <end position="78"/>
    </location>
</feature>
<reference evidence="2 3" key="1">
    <citation type="submission" date="2020-02" db="EMBL/GenBank/DDBJ databases">
        <authorList>
            <person name="Ma Q."/>
            <person name="Huang Y."/>
            <person name="Song X."/>
            <person name="Pei D."/>
        </authorList>
    </citation>
    <scope>NUCLEOTIDE SEQUENCE [LARGE SCALE GENOMIC DNA]</scope>
    <source>
        <strain evidence="2">Sxm20200214</strain>
        <tissue evidence="2">Leaf</tissue>
    </source>
</reference>
<name>A0A8X7WF79_BRACI</name>
<dbReference type="EMBL" id="JAAMPC010000002">
    <property type="protein sequence ID" value="KAG2328639.1"/>
    <property type="molecule type" value="Genomic_DNA"/>
</dbReference>
<dbReference type="AlphaFoldDB" id="A0A8X7WF79"/>
<gene>
    <name evidence="2" type="ORF">Bca52824_011367</name>
</gene>
<sequence>MVVYEGSTCETKPDKEVEEPDGAAKPDKGAARTGVRHRPKVMAVKGGITRTDKLAKMREAKNKAQATHKNRGRPKKNATLKPCRPLQEKRKGEPARWVQSPFTEEKTDELEVPKKKLKTKA</sequence>
<evidence type="ECO:0000313" key="3">
    <source>
        <dbReference type="Proteomes" id="UP000886595"/>
    </source>
</evidence>
<organism evidence="2 3">
    <name type="scientific">Brassica carinata</name>
    <name type="common">Ethiopian mustard</name>
    <name type="synonym">Abyssinian cabbage</name>
    <dbReference type="NCBI Taxonomy" id="52824"/>
    <lineage>
        <taxon>Eukaryota</taxon>
        <taxon>Viridiplantae</taxon>
        <taxon>Streptophyta</taxon>
        <taxon>Embryophyta</taxon>
        <taxon>Tracheophyta</taxon>
        <taxon>Spermatophyta</taxon>
        <taxon>Magnoliopsida</taxon>
        <taxon>eudicotyledons</taxon>
        <taxon>Gunneridae</taxon>
        <taxon>Pentapetalae</taxon>
        <taxon>rosids</taxon>
        <taxon>malvids</taxon>
        <taxon>Brassicales</taxon>
        <taxon>Brassicaceae</taxon>
        <taxon>Brassiceae</taxon>
        <taxon>Brassica</taxon>
    </lineage>
</organism>
<feature type="region of interest" description="Disordered" evidence="1">
    <location>
        <begin position="1"/>
        <end position="36"/>
    </location>
</feature>
<feature type="compositionally biased region" description="Basic and acidic residues" evidence="1">
    <location>
        <begin position="103"/>
        <end position="114"/>
    </location>
</feature>
<evidence type="ECO:0000313" key="2">
    <source>
        <dbReference type="EMBL" id="KAG2328639.1"/>
    </source>
</evidence>
<accession>A0A8X7WF79</accession>
<dbReference type="Proteomes" id="UP000886595">
    <property type="component" value="Unassembled WGS sequence"/>
</dbReference>
<proteinExistence type="predicted"/>
<keyword evidence="3" id="KW-1185">Reference proteome</keyword>
<comment type="caution">
    <text evidence="2">The sequence shown here is derived from an EMBL/GenBank/DDBJ whole genome shotgun (WGS) entry which is preliminary data.</text>
</comment>